<dbReference type="Proteomes" id="UP000426772">
    <property type="component" value="Unassembled WGS sequence"/>
</dbReference>
<feature type="non-terminal residue" evidence="3">
    <location>
        <position position="138"/>
    </location>
</feature>
<dbReference type="SMART" id="SM00409">
    <property type="entry name" value="IG"/>
    <property type="match status" value="1"/>
</dbReference>
<dbReference type="InterPro" id="IPR013098">
    <property type="entry name" value="Ig_I-set"/>
</dbReference>
<dbReference type="Pfam" id="PF07679">
    <property type="entry name" value="I-set"/>
    <property type="match status" value="1"/>
</dbReference>
<dbReference type="SUPFAM" id="SSF48726">
    <property type="entry name" value="Immunoglobulin"/>
    <property type="match status" value="1"/>
</dbReference>
<evidence type="ECO:0000256" key="1">
    <source>
        <dbReference type="SAM" id="Coils"/>
    </source>
</evidence>
<sequence length="138" mass="15776">MKTDVSLPRVDFASRYEERKQALRAERRSVERKVEVVTQAPFSLDHAPRITIRMRSHRVPCGSNTKFTLNVQAKPEPEVKWFHNGKEIHQSSKYHMTNISGVLTLQIINCVTEDAGTYRVVCRNTKGETSDYATLDVA</sequence>
<proteinExistence type="predicted"/>
<keyword evidence="4" id="KW-1185">Reference proteome</keyword>
<dbReference type="InterPro" id="IPR003599">
    <property type="entry name" value="Ig_sub"/>
</dbReference>
<evidence type="ECO:0000259" key="2">
    <source>
        <dbReference type="PROSITE" id="PS50835"/>
    </source>
</evidence>
<accession>A0ABY3L967</accession>
<dbReference type="InterPro" id="IPR013783">
    <property type="entry name" value="Ig-like_fold"/>
</dbReference>
<feature type="coiled-coil region" evidence="1">
    <location>
        <begin position="13"/>
        <end position="40"/>
    </location>
</feature>
<keyword evidence="1" id="KW-0175">Coiled coil</keyword>
<protein>
    <recommendedName>
        <fullName evidence="2">Ig-like domain-containing protein</fullName>
    </recommendedName>
</protein>
<gene>
    <name evidence="3" type="ORF">D9O29_23465</name>
</gene>
<dbReference type="EMBL" id="RCNL01000095">
    <property type="protein sequence ID" value="TXL71751.1"/>
    <property type="molecule type" value="Genomic_DNA"/>
</dbReference>
<organism evidence="3 4">
    <name type="scientific">Pantoea vagans</name>
    <dbReference type="NCBI Taxonomy" id="470934"/>
    <lineage>
        <taxon>Bacteria</taxon>
        <taxon>Pseudomonadati</taxon>
        <taxon>Pseudomonadota</taxon>
        <taxon>Gammaproteobacteria</taxon>
        <taxon>Enterobacterales</taxon>
        <taxon>Erwiniaceae</taxon>
        <taxon>Pantoea</taxon>
    </lineage>
</organism>
<name>A0ABY3L967_9GAMM</name>
<evidence type="ECO:0000313" key="4">
    <source>
        <dbReference type="Proteomes" id="UP000426772"/>
    </source>
</evidence>
<evidence type="ECO:0000313" key="3">
    <source>
        <dbReference type="EMBL" id="TXL71751.1"/>
    </source>
</evidence>
<comment type="caution">
    <text evidence="3">The sequence shown here is derived from an EMBL/GenBank/DDBJ whole genome shotgun (WGS) entry which is preliminary data.</text>
</comment>
<dbReference type="InterPro" id="IPR007110">
    <property type="entry name" value="Ig-like_dom"/>
</dbReference>
<dbReference type="PANTHER" id="PTHR47633">
    <property type="entry name" value="IMMUNOGLOBULIN"/>
    <property type="match status" value="1"/>
</dbReference>
<reference evidence="3 4" key="1">
    <citation type="submission" date="2018-10" db="EMBL/GenBank/DDBJ databases">
        <title>Draft genome sequence of Pantoea vagans isolated from corpses of the sugarcane aphid Melanaphis sacchari Zehntner.</title>
        <authorList>
            <person name="Toledo E."/>
            <person name="Pena G."/>
            <person name="Lozano L."/>
        </authorList>
    </citation>
    <scope>NUCLEOTIDE SEQUENCE [LARGE SCALE GENOMIC DNA]</scope>
    <source>
        <strain evidence="3 4">ET-90</strain>
    </source>
</reference>
<dbReference type="PROSITE" id="PS50835">
    <property type="entry name" value="IG_LIKE"/>
    <property type="match status" value="1"/>
</dbReference>
<feature type="domain" description="Ig-like" evidence="2">
    <location>
        <begin position="48"/>
        <end position="136"/>
    </location>
</feature>
<dbReference type="Gene3D" id="2.60.40.10">
    <property type="entry name" value="Immunoglobulins"/>
    <property type="match status" value="1"/>
</dbReference>
<dbReference type="InterPro" id="IPR036179">
    <property type="entry name" value="Ig-like_dom_sf"/>
</dbReference>